<comment type="caution">
    <text evidence="8">The sequence shown here is derived from an EMBL/GenBank/DDBJ whole genome shotgun (WGS) entry which is preliminary data.</text>
</comment>
<feature type="transmembrane region" description="Helical" evidence="6">
    <location>
        <begin position="93"/>
        <end position="116"/>
    </location>
</feature>
<dbReference type="GO" id="GO:0140359">
    <property type="term" value="F:ABC-type transporter activity"/>
    <property type="evidence" value="ECO:0007669"/>
    <property type="project" value="InterPro"/>
</dbReference>
<evidence type="ECO:0000256" key="4">
    <source>
        <dbReference type="ARBA" id="ARBA00022989"/>
    </source>
</evidence>
<evidence type="ECO:0000256" key="6">
    <source>
        <dbReference type="SAM" id="Phobius"/>
    </source>
</evidence>
<evidence type="ECO:0000256" key="3">
    <source>
        <dbReference type="ARBA" id="ARBA00022692"/>
    </source>
</evidence>
<reference evidence="8" key="1">
    <citation type="journal article" date="2014" name="Int. J. Syst. Evol. Microbiol.">
        <title>Complete genome sequence of Corynebacterium casei LMG S-19264T (=DSM 44701T), isolated from a smear-ripened cheese.</title>
        <authorList>
            <consortium name="US DOE Joint Genome Institute (JGI-PGF)"/>
            <person name="Walter F."/>
            <person name="Albersmeier A."/>
            <person name="Kalinowski J."/>
            <person name="Ruckert C."/>
        </authorList>
    </citation>
    <scope>NUCLEOTIDE SEQUENCE</scope>
    <source>
        <strain evidence="8">CGMCC 1.12698</strain>
    </source>
</reference>
<evidence type="ECO:0000313" key="9">
    <source>
        <dbReference type="Proteomes" id="UP000605259"/>
    </source>
</evidence>
<dbReference type="GO" id="GO:0005886">
    <property type="term" value="C:plasma membrane"/>
    <property type="evidence" value="ECO:0007669"/>
    <property type="project" value="UniProtKB-SubCell"/>
</dbReference>
<dbReference type="InterPro" id="IPR051449">
    <property type="entry name" value="ABC-2_transporter_component"/>
</dbReference>
<evidence type="ECO:0000256" key="2">
    <source>
        <dbReference type="ARBA" id="ARBA00022475"/>
    </source>
</evidence>
<comment type="subcellular location">
    <subcellularLocation>
        <location evidence="1">Cell membrane</location>
        <topology evidence="1">Multi-pass membrane protein</topology>
    </subcellularLocation>
</comment>
<dbReference type="Pfam" id="PF12698">
    <property type="entry name" value="ABC2_membrane_3"/>
    <property type="match status" value="1"/>
</dbReference>
<dbReference type="EMBL" id="BMFK01000004">
    <property type="protein sequence ID" value="GGE81639.1"/>
    <property type="molecule type" value="Genomic_DNA"/>
</dbReference>
<name>A0A917AW51_9BACI</name>
<sequence>MMTFSLKRVSAIVRKEYMDLMKNYQMVIMLVFPLAYALFYKRMGMEPAGIASMCIMMTLVFLTTFLQANAIAEEKEKETLRGLMLSPAGVLDVLAGKSFLTSVLTVVVSTFCLILAEVSVNINVAIVVCIGLLLFVCMGTLFGLLAQSVSALNTMMMPVIMVLMLGSMFTKGVENELVRMIVSNFPSTRIIDSVNLAVAGSGMNDLMTHILVLTGWFVGLLVACIVVYRQKRFD</sequence>
<feature type="transmembrane region" description="Helical" evidence="6">
    <location>
        <begin position="122"/>
        <end position="145"/>
    </location>
</feature>
<dbReference type="InterPro" id="IPR013525">
    <property type="entry name" value="ABC2_TM"/>
</dbReference>
<evidence type="ECO:0000256" key="1">
    <source>
        <dbReference type="ARBA" id="ARBA00004651"/>
    </source>
</evidence>
<organism evidence="8 9">
    <name type="scientific">Priestia taiwanensis</name>
    <dbReference type="NCBI Taxonomy" id="1347902"/>
    <lineage>
        <taxon>Bacteria</taxon>
        <taxon>Bacillati</taxon>
        <taxon>Bacillota</taxon>
        <taxon>Bacilli</taxon>
        <taxon>Bacillales</taxon>
        <taxon>Bacillaceae</taxon>
        <taxon>Priestia</taxon>
    </lineage>
</organism>
<keyword evidence="5 6" id="KW-0472">Membrane</keyword>
<accession>A0A917AW51</accession>
<evidence type="ECO:0000256" key="5">
    <source>
        <dbReference type="ARBA" id="ARBA00023136"/>
    </source>
</evidence>
<dbReference type="PANTHER" id="PTHR30294">
    <property type="entry name" value="MEMBRANE COMPONENT OF ABC TRANSPORTER YHHJ-RELATED"/>
    <property type="match status" value="1"/>
</dbReference>
<feature type="transmembrane region" description="Helical" evidence="6">
    <location>
        <begin position="50"/>
        <end position="72"/>
    </location>
</feature>
<keyword evidence="3 6" id="KW-0812">Transmembrane</keyword>
<dbReference type="PANTHER" id="PTHR30294:SF29">
    <property type="entry name" value="MULTIDRUG ABC TRANSPORTER PERMEASE YBHS-RELATED"/>
    <property type="match status" value="1"/>
</dbReference>
<feature type="domain" description="ABC-2 type transporter transmembrane" evidence="7">
    <location>
        <begin position="50"/>
        <end position="223"/>
    </location>
</feature>
<feature type="transmembrane region" description="Helical" evidence="6">
    <location>
        <begin position="206"/>
        <end position="228"/>
    </location>
</feature>
<feature type="transmembrane region" description="Helical" evidence="6">
    <location>
        <begin position="21"/>
        <end position="38"/>
    </location>
</feature>
<protein>
    <submittedName>
        <fullName evidence="8">ABC transporter permease</fullName>
    </submittedName>
</protein>
<dbReference type="AlphaFoldDB" id="A0A917AW51"/>
<dbReference type="RefSeq" id="WP_188389690.1">
    <property type="nucleotide sequence ID" value="NZ_BMFK01000004.1"/>
</dbReference>
<proteinExistence type="predicted"/>
<gene>
    <name evidence="8" type="ORF">GCM10007140_34090</name>
</gene>
<keyword evidence="2" id="KW-1003">Cell membrane</keyword>
<keyword evidence="9" id="KW-1185">Reference proteome</keyword>
<keyword evidence="4 6" id="KW-1133">Transmembrane helix</keyword>
<feature type="transmembrane region" description="Helical" evidence="6">
    <location>
        <begin position="152"/>
        <end position="170"/>
    </location>
</feature>
<evidence type="ECO:0000313" key="8">
    <source>
        <dbReference type="EMBL" id="GGE81639.1"/>
    </source>
</evidence>
<dbReference type="Proteomes" id="UP000605259">
    <property type="component" value="Unassembled WGS sequence"/>
</dbReference>
<reference evidence="8" key="2">
    <citation type="submission" date="2020-09" db="EMBL/GenBank/DDBJ databases">
        <authorList>
            <person name="Sun Q."/>
            <person name="Zhou Y."/>
        </authorList>
    </citation>
    <scope>NUCLEOTIDE SEQUENCE</scope>
    <source>
        <strain evidence="8">CGMCC 1.12698</strain>
    </source>
</reference>
<evidence type="ECO:0000259" key="7">
    <source>
        <dbReference type="Pfam" id="PF12698"/>
    </source>
</evidence>